<evidence type="ECO:0000256" key="2">
    <source>
        <dbReference type="ARBA" id="ARBA00022475"/>
    </source>
</evidence>
<evidence type="ECO:0000256" key="4">
    <source>
        <dbReference type="ARBA" id="ARBA00022679"/>
    </source>
</evidence>
<dbReference type="PANTHER" id="PTHR34220">
    <property type="entry name" value="SENSOR HISTIDINE KINASE YPDA"/>
    <property type="match status" value="1"/>
</dbReference>
<keyword evidence="8 9" id="KW-0472">Membrane</keyword>
<evidence type="ECO:0000256" key="1">
    <source>
        <dbReference type="ARBA" id="ARBA00004651"/>
    </source>
</evidence>
<comment type="subcellular location">
    <subcellularLocation>
        <location evidence="1">Cell membrane</location>
        <topology evidence="1">Multi-pass membrane protein</topology>
    </subcellularLocation>
</comment>
<dbReference type="CDD" id="cd18773">
    <property type="entry name" value="PDC1_HK_sensor"/>
    <property type="match status" value="1"/>
</dbReference>
<dbReference type="Pfam" id="PF02518">
    <property type="entry name" value="HATPase_c"/>
    <property type="match status" value="1"/>
</dbReference>
<proteinExistence type="predicted"/>
<sequence>MFKITDLFKNTMAFRLFIIYVLVISFPLFIYGLISYKLSAANVEADYIKYKENVTAQMIRNIDENMLALQKQSSALFLISKEINYFLGPSALAYSDQYFEVKERMDKYFLALLQMNSKLNGITLIDSKGDVKYAINVQGKNSVLGTVADENWFKETLKLNGAPYFLDPHTNDFIFNENKINVISVSQSIIDYSINQSVGVLLVDQNVDHFFNDVAKINLQEDEQIAIISKTGNLIYSNIKLDEATKEALLDANKSKAGANSMIRISDKQLLLISSKPSQYGFQVISLLPLSELQKKSLFLKDISIVMLIIIAIIIFIISIVVAYMIVKPLRKLMSSFRKLEKGHFDTRVTVRGKHELAQINAAFNKMAENVGSLIHEKYEANLLRKQSEFDALQSQINPHFLYNTLYSTKAIIDNHDYDTASNMVQNLAEIFRYSLNQGRHLVALSDEIAHIRKYLYLLETRFKGKYKIVYDIDESLRSYELPRLTLQPLVENAIRHGLEEKMSGEIHISAKSTGEHTVIYIFDNGRGMTEQRVQVLNEAMSHNRDAIFKEDGHIGMINVNSRIKLHFGPAFGIKVSSKPDKFTTVKIILPGIHP</sequence>
<dbReference type="CDD" id="cd06225">
    <property type="entry name" value="HAMP"/>
    <property type="match status" value="1"/>
</dbReference>
<evidence type="ECO:0000256" key="9">
    <source>
        <dbReference type="SAM" id="Phobius"/>
    </source>
</evidence>
<dbReference type="Pfam" id="PF02743">
    <property type="entry name" value="dCache_1"/>
    <property type="match status" value="1"/>
</dbReference>
<gene>
    <name evidence="11" type="ORF">QJS35_12735</name>
</gene>
<dbReference type="Proteomes" id="UP001493487">
    <property type="component" value="Unassembled WGS sequence"/>
</dbReference>
<dbReference type="EC" id="2.7.13.3" evidence="11"/>
<dbReference type="InterPro" id="IPR036890">
    <property type="entry name" value="HATPase_C_sf"/>
</dbReference>
<keyword evidence="2" id="KW-1003">Cell membrane</keyword>
<keyword evidence="12" id="KW-1185">Reference proteome</keyword>
<evidence type="ECO:0000259" key="10">
    <source>
        <dbReference type="PROSITE" id="PS50885"/>
    </source>
</evidence>
<dbReference type="EMBL" id="JASKHM010000006">
    <property type="protein sequence ID" value="MEQ4483257.1"/>
    <property type="molecule type" value="Genomic_DNA"/>
</dbReference>
<evidence type="ECO:0000313" key="12">
    <source>
        <dbReference type="Proteomes" id="UP001493487"/>
    </source>
</evidence>
<evidence type="ECO:0000256" key="6">
    <source>
        <dbReference type="ARBA" id="ARBA00022777"/>
    </source>
</evidence>
<keyword evidence="3" id="KW-0597">Phosphoprotein</keyword>
<reference evidence="11 12" key="1">
    <citation type="journal article" date="2023" name="Genome Announc.">
        <title>Pan-Genome Analyses of the Genus Cohnella and Proposal of the Novel Species Cohnella silvisoli sp. nov., Isolated from Forest Soil.</title>
        <authorList>
            <person name="Wang C."/>
            <person name="Mao L."/>
            <person name="Bao G."/>
            <person name="Zhu H."/>
        </authorList>
    </citation>
    <scope>NUCLEOTIDE SEQUENCE [LARGE SCALE GENOMIC DNA]</scope>
    <source>
        <strain evidence="11 12">NL03-T5-1</strain>
    </source>
</reference>
<dbReference type="SMART" id="SM00304">
    <property type="entry name" value="HAMP"/>
    <property type="match status" value="1"/>
</dbReference>
<name>A0ABV1KTX3_9BACL</name>
<dbReference type="Pfam" id="PF00672">
    <property type="entry name" value="HAMP"/>
    <property type="match status" value="1"/>
</dbReference>
<comment type="caution">
    <text evidence="11">The sequence shown here is derived from an EMBL/GenBank/DDBJ whole genome shotgun (WGS) entry which is preliminary data.</text>
</comment>
<dbReference type="Gene3D" id="6.10.340.10">
    <property type="match status" value="1"/>
</dbReference>
<keyword evidence="6 11" id="KW-0418">Kinase</keyword>
<dbReference type="InterPro" id="IPR033479">
    <property type="entry name" value="dCache_1"/>
</dbReference>
<dbReference type="PANTHER" id="PTHR34220:SF7">
    <property type="entry name" value="SENSOR HISTIDINE KINASE YPDA"/>
    <property type="match status" value="1"/>
</dbReference>
<dbReference type="SUPFAM" id="SSF55874">
    <property type="entry name" value="ATPase domain of HSP90 chaperone/DNA topoisomerase II/histidine kinase"/>
    <property type="match status" value="1"/>
</dbReference>
<dbReference type="InterPro" id="IPR050640">
    <property type="entry name" value="Bact_2-comp_sensor_kinase"/>
</dbReference>
<keyword evidence="5 9" id="KW-0812">Transmembrane</keyword>
<dbReference type="SMART" id="SM00387">
    <property type="entry name" value="HATPase_c"/>
    <property type="match status" value="1"/>
</dbReference>
<dbReference type="SUPFAM" id="SSF158472">
    <property type="entry name" value="HAMP domain-like"/>
    <property type="match status" value="1"/>
</dbReference>
<feature type="transmembrane region" description="Helical" evidence="9">
    <location>
        <begin position="12"/>
        <end position="34"/>
    </location>
</feature>
<dbReference type="InterPro" id="IPR010559">
    <property type="entry name" value="Sig_transdc_His_kin_internal"/>
</dbReference>
<feature type="domain" description="HAMP" evidence="10">
    <location>
        <begin position="324"/>
        <end position="376"/>
    </location>
</feature>
<evidence type="ECO:0000256" key="3">
    <source>
        <dbReference type="ARBA" id="ARBA00022553"/>
    </source>
</evidence>
<evidence type="ECO:0000256" key="8">
    <source>
        <dbReference type="ARBA" id="ARBA00023136"/>
    </source>
</evidence>
<accession>A0ABV1KTX3</accession>
<keyword evidence="7 9" id="KW-1133">Transmembrane helix</keyword>
<evidence type="ECO:0000256" key="7">
    <source>
        <dbReference type="ARBA" id="ARBA00022989"/>
    </source>
</evidence>
<dbReference type="InterPro" id="IPR003594">
    <property type="entry name" value="HATPase_dom"/>
</dbReference>
<keyword evidence="4 11" id="KW-0808">Transferase</keyword>
<organism evidence="11 12">
    <name type="scientific">Cohnella silvisoli</name>
    <dbReference type="NCBI Taxonomy" id="2873699"/>
    <lineage>
        <taxon>Bacteria</taxon>
        <taxon>Bacillati</taxon>
        <taxon>Bacillota</taxon>
        <taxon>Bacilli</taxon>
        <taxon>Bacillales</taxon>
        <taxon>Paenibacillaceae</taxon>
        <taxon>Cohnella</taxon>
    </lineage>
</organism>
<evidence type="ECO:0000256" key="5">
    <source>
        <dbReference type="ARBA" id="ARBA00022692"/>
    </source>
</evidence>
<dbReference type="Gene3D" id="3.30.565.10">
    <property type="entry name" value="Histidine kinase-like ATPase, C-terminal domain"/>
    <property type="match status" value="1"/>
</dbReference>
<dbReference type="RefSeq" id="WP_232184396.1">
    <property type="nucleotide sequence ID" value="NZ_JAIOAP010000002.1"/>
</dbReference>
<dbReference type="InterPro" id="IPR003660">
    <property type="entry name" value="HAMP_dom"/>
</dbReference>
<feature type="transmembrane region" description="Helical" evidence="9">
    <location>
        <begin position="303"/>
        <end position="327"/>
    </location>
</feature>
<protein>
    <submittedName>
        <fullName evidence="11">Sensor histidine kinase</fullName>
        <ecNumber evidence="11">2.7.13.3</ecNumber>
    </submittedName>
</protein>
<dbReference type="GO" id="GO:0004673">
    <property type="term" value="F:protein histidine kinase activity"/>
    <property type="evidence" value="ECO:0007669"/>
    <property type="project" value="UniProtKB-EC"/>
</dbReference>
<dbReference type="PROSITE" id="PS50885">
    <property type="entry name" value="HAMP"/>
    <property type="match status" value="1"/>
</dbReference>
<dbReference type="Pfam" id="PF06580">
    <property type="entry name" value="His_kinase"/>
    <property type="match status" value="1"/>
</dbReference>
<evidence type="ECO:0000313" key="11">
    <source>
        <dbReference type="EMBL" id="MEQ4483257.1"/>
    </source>
</evidence>